<name>A0ABP7X229_9ACTN</name>
<protein>
    <submittedName>
        <fullName evidence="2">Uncharacterized protein</fullName>
    </submittedName>
</protein>
<evidence type="ECO:0000313" key="3">
    <source>
        <dbReference type="Proteomes" id="UP001500683"/>
    </source>
</evidence>
<organism evidence="2 3">
    <name type="scientific">Actinomadura miaoliensis</name>
    <dbReference type="NCBI Taxonomy" id="430685"/>
    <lineage>
        <taxon>Bacteria</taxon>
        <taxon>Bacillati</taxon>
        <taxon>Actinomycetota</taxon>
        <taxon>Actinomycetes</taxon>
        <taxon>Streptosporangiales</taxon>
        <taxon>Thermomonosporaceae</taxon>
        <taxon>Actinomadura</taxon>
    </lineage>
</organism>
<evidence type="ECO:0000256" key="1">
    <source>
        <dbReference type="SAM" id="Phobius"/>
    </source>
</evidence>
<feature type="transmembrane region" description="Helical" evidence="1">
    <location>
        <begin position="200"/>
        <end position="222"/>
    </location>
</feature>
<dbReference type="RefSeq" id="WP_344958194.1">
    <property type="nucleotide sequence ID" value="NZ_BAAAZG010000068.1"/>
</dbReference>
<reference evidence="3" key="1">
    <citation type="journal article" date="2019" name="Int. J. Syst. Evol. Microbiol.">
        <title>The Global Catalogue of Microorganisms (GCM) 10K type strain sequencing project: providing services to taxonomists for standard genome sequencing and annotation.</title>
        <authorList>
            <consortium name="The Broad Institute Genomics Platform"/>
            <consortium name="The Broad Institute Genome Sequencing Center for Infectious Disease"/>
            <person name="Wu L."/>
            <person name="Ma J."/>
        </authorList>
    </citation>
    <scope>NUCLEOTIDE SEQUENCE [LARGE SCALE GENOMIC DNA]</scope>
    <source>
        <strain evidence="3">JCM 16702</strain>
    </source>
</reference>
<dbReference type="PROSITE" id="PS51257">
    <property type="entry name" value="PROKAR_LIPOPROTEIN"/>
    <property type="match status" value="1"/>
</dbReference>
<accession>A0ABP7X229</accession>
<comment type="caution">
    <text evidence="2">The sequence shown here is derived from an EMBL/GenBank/DDBJ whole genome shotgun (WGS) entry which is preliminary data.</text>
</comment>
<gene>
    <name evidence="2" type="ORF">GCM10022214_80740</name>
</gene>
<dbReference type="EMBL" id="BAAAZG010000068">
    <property type="protein sequence ID" value="GAA4102629.1"/>
    <property type="molecule type" value="Genomic_DNA"/>
</dbReference>
<feature type="transmembrane region" description="Helical" evidence="1">
    <location>
        <begin position="175"/>
        <end position="193"/>
    </location>
</feature>
<keyword evidence="1" id="KW-0472">Membrane</keyword>
<dbReference type="Proteomes" id="UP001500683">
    <property type="component" value="Unassembled WGS sequence"/>
</dbReference>
<keyword evidence="1" id="KW-1133">Transmembrane helix</keyword>
<keyword evidence="3" id="KW-1185">Reference proteome</keyword>
<proteinExistence type="predicted"/>
<evidence type="ECO:0000313" key="2">
    <source>
        <dbReference type="EMBL" id="GAA4102629.1"/>
    </source>
</evidence>
<feature type="transmembrane region" description="Helical" evidence="1">
    <location>
        <begin position="242"/>
        <end position="262"/>
    </location>
</feature>
<sequence length="294" mass="30105">MSVRRVGRLLALGVLLLLALSACGGGGERALPGAWVDIAVMPDGGAQVDLRAAGRLRSDAEVRDLAGAVAREVFPGATGVRVRTVTSRGYPFARADVTGAYRPGRTVPLELDTARAWRRLAARGFDEGGVRLWLPSVPATVRPRPPGGTSDVPEWTVGRGRPAPVVRVVMRPRPALWFGAAALLVLVVAGVVVSAAARRWYVAVSAAAVAIVCAVVTVSAAAGRQGDNLGVAGVLGGRALAVAAGAPLAGLPLGLVAVVLFVRALRRLLDDPAAAGSPYAARRPGRGGARTPGR</sequence>
<keyword evidence="1" id="KW-0812">Transmembrane</keyword>